<protein>
    <recommendedName>
        <fullName evidence="1">HTH marR-type domain-containing protein</fullName>
    </recommendedName>
</protein>
<evidence type="ECO:0000313" key="4">
    <source>
        <dbReference type="Proteomes" id="UP000276741"/>
    </source>
</evidence>
<dbReference type="Proteomes" id="UP000616143">
    <property type="component" value="Unassembled WGS sequence"/>
</dbReference>
<dbReference type="InterPro" id="IPR036390">
    <property type="entry name" value="WH_DNA-bd_sf"/>
</dbReference>
<dbReference type="EMBL" id="BMQS01000007">
    <property type="protein sequence ID" value="GGT93336.1"/>
    <property type="molecule type" value="Genomic_DNA"/>
</dbReference>
<reference evidence="2" key="3">
    <citation type="journal article" date="2019" name="BMC Res. Notes">
        <title>Complete genome sequence of the Sulfodiicoccus acidiphilus strain HS-1T, the first crenarchaeon that lacks polB3, isolated from an acidic hot spring in Ohwaku-dani, Hakone, Japan.</title>
        <authorList>
            <person name="Sakai H.D."/>
            <person name="Kurosawa N."/>
        </authorList>
    </citation>
    <scope>NUCLEOTIDE SEQUENCE</scope>
    <source>
        <strain evidence="2">HS-1</strain>
    </source>
</reference>
<sequence>MEIMRRYQEMNAIRLRLLLAIYARPRSTLDDLEQLTGLKRNATISNLRVLEAHGLVAKQRGRKMRYRLTLMGEEIVKKIKTAKATQESQSSSVKS</sequence>
<accession>A0A348B360</accession>
<proteinExistence type="predicted"/>
<dbReference type="KEGG" id="sacd:HS1genome_1001"/>
<reference evidence="3" key="4">
    <citation type="submission" date="2020-09" db="EMBL/GenBank/DDBJ databases">
        <authorList>
            <person name="Sun Q."/>
            <person name="Ohkuma M."/>
        </authorList>
    </citation>
    <scope>NUCLEOTIDE SEQUENCE</scope>
    <source>
        <strain evidence="3">JCM 31740</strain>
    </source>
</reference>
<reference evidence="3" key="1">
    <citation type="journal article" date="2014" name="Int. J. Syst. Evol. Microbiol.">
        <title>Complete genome sequence of Corynebacterium casei LMG S-19264T (=DSM 44701T), isolated from a smear-ripened cheese.</title>
        <authorList>
            <consortium name="US DOE Joint Genome Institute (JGI-PGF)"/>
            <person name="Walter F."/>
            <person name="Albersmeier A."/>
            <person name="Kalinowski J."/>
            <person name="Ruckert C."/>
        </authorList>
    </citation>
    <scope>NUCLEOTIDE SEQUENCE</scope>
    <source>
        <strain evidence="3">JCM 31740</strain>
    </source>
</reference>
<dbReference type="AlphaFoldDB" id="A0A348B360"/>
<feature type="domain" description="HTH marR-type" evidence="1">
    <location>
        <begin position="11"/>
        <end position="60"/>
    </location>
</feature>
<evidence type="ECO:0000313" key="3">
    <source>
        <dbReference type="EMBL" id="GGT93336.1"/>
    </source>
</evidence>
<reference evidence="4" key="2">
    <citation type="submission" date="2018-04" db="EMBL/GenBank/DDBJ databases">
        <title>Complete genome sequence of Sulfodiicoccus acidiphilus strain HS-1.</title>
        <authorList>
            <person name="Sakai H.D."/>
            <person name="Kurosawa N."/>
        </authorList>
    </citation>
    <scope>NUCLEOTIDE SEQUENCE [LARGE SCALE GENOMIC DNA]</scope>
    <source>
        <strain evidence="4">HS-1</strain>
    </source>
</reference>
<gene>
    <name evidence="3" type="ORF">GCM10007116_08750</name>
    <name evidence="2" type="ORF">HS1genome_1001</name>
</gene>
<dbReference type="InterPro" id="IPR036388">
    <property type="entry name" value="WH-like_DNA-bd_sf"/>
</dbReference>
<evidence type="ECO:0000259" key="1">
    <source>
        <dbReference type="Pfam" id="PF12802"/>
    </source>
</evidence>
<name>A0A348B360_9CREN</name>
<keyword evidence="4" id="KW-1185">Reference proteome</keyword>
<organism evidence="2 4">
    <name type="scientific">Sulfodiicoccus acidiphilus</name>
    <dbReference type="NCBI Taxonomy" id="1670455"/>
    <lineage>
        <taxon>Archaea</taxon>
        <taxon>Thermoproteota</taxon>
        <taxon>Thermoprotei</taxon>
        <taxon>Sulfolobales</taxon>
        <taxon>Sulfolobaceae</taxon>
        <taxon>Sulfodiicoccus</taxon>
    </lineage>
</organism>
<dbReference type="Gene3D" id="1.10.10.10">
    <property type="entry name" value="Winged helix-like DNA-binding domain superfamily/Winged helix DNA-binding domain"/>
    <property type="match status" value="1"/>
</dbReference>
<dbReference type="EMBL" id="AP018553">
    <property type="protein sequence ID" value="BBD72612.1"/>
    <property type="molecule type" value="Genomic_DNA"/>
</dbReference>
<dbReference type="Proteomes" id="UP000276741">
    <property type="component" value="Chromosome"/>
</dbReference>
<evidence type="ECO:0000313" key="2">
    <source>
        <dbReference type="EMBL" id="BBD72612.1"/>
    </source>
</evidence>
<dbReference type="Pfam" id="PF12802">
    <property type="entry name" value="MarR_2"/>
    <property type="match status" value="1"/>
</dbReference>
<dbReference type="SUPFAM" id="SSF46785">
    <property type="entry name" value="Winged helix' DNA-binding domain"/>
    <property type="match status" value="1"/>
</dbReference>
<dbReference type="InterPro" id="IPR000835">
    <property type="entry name" value="HTH_MarR-typ"/>
</dbReference>
<dbReference type="GO" id="GO:0003700">
    <property type="term" value="F:DNA-binding transcription factor activity"/>
    <property type="evidence" value="ECO:0007669"/>
    <property type="project" value="InterPro"/>
</dbReference>